<accession>A0A6J5NDW3</accession>
<dbReference type="Gene3D" id="2.40.30.240">
    <property type="match status" value="1"/>
</dbReference>
<protein>
    <submittedName>
        <fullName evidence="2">Major capsid protein Gp5</fullName>
    </submittedName>
</protein>
<dbReference type="EMBL" id="LR798345">
    <property type="protein sequence ID" value="CAB5225485.1"/>
    <property type="molecule type" value="Genomic_DNA"/>
</dbReference>
<evidence type="ECO:0000313" key="1">
    <source>
        <dbReference type="EMBL" id="CAB4151244.1"/>
    </source>
</evidence>
<evidence type="ECO:0000313" key="2">
    <source>
        <dbReference type="EMBL" id="CAB4157319.1"/>
    </source>
</evidence>
<gene>
    <name evidence="1" type="ORF">UFOVP590_7</name>
    <name evidence="2" type="ORF">UFOVP685_16</name>
    <name evidence="3" type="ORF">UFOVP750_36</name>
</gene>
<proteinExistence type="predicted"/>
<evidence type="ECO:0000313" key="3">
    <source>
        <dbReference type="EMBL" id="CAB5225485.1"/>
    </source>
</evidence>
<sequence>MANVFRETQYVLDDVFVRFWNSLSFARTANRNLEGDFKNLRFATGQTLDYRLEERYLAGEGATATAEARVQIIRPLSITKQFRTMIEYTGFNLTFDRARDEPYLEMANAPRAKRLANLVEKFIASEFQTKTYQAVGTPGVPVDFNTILSADAYMTELAIPEDGKRFSGIGPRIAANLSNDLYNTFNNTVNTGALIDGFVGHLSGFDFFKTNFLSRQIAGAGQAGGSPPAGFKLGGTVTNGPIVSGNTISVTGLVPSVVAFNIGDIIEVDDAAGVFMVNPLTYDALEQRAQFVVTATVVATGGGTADIPVNPTIVIDGARQNISAAIPNGAQILLRDSHNVSLAYHTQAVVFAAPPIKELRGGVEAVTRYSDLYKLAMTYSLGADIRNYEQLDRIDVICGVAINPEFAVRICS</sequence>
<reference evidence="2" key="1">
    <citation type="submission" date="2020-04" db="EMBL/GenBank/DDBJ databases">
        <authorList>
            <person name="Chiriac C."/>
            <person name="Salcher M."/>
            <person name="Ghai R."/>
            <person name="Kavagutti S V."/>
        </authorList>
    </citation>
    <scope>NUCLEOTIDE SEQUENCE</scope>
</reference>
<organism evidence="2">
    <name type="scientific">uncultured Caudovirales phage</name>
    <dbReference type="NCBI Taxonomy" id="2100421"/>
    <lineage>
        <taxon>Viruses</taxon>
        <taxon>Duplodnaviria</taxon>
        <taxon>Heunggongvirae</taxon>
        <taxon>Uroviricota</taxon>
        <taxon>Caudoviricetes</taxon>
        <taxon>Peduoviridae</taxon>
        <taxon>Maltschvirus</taxon>
        <taxon>Maltschvirus maltsch</taxon>
    </lineage>
</organism>
<name>A0A6J5NDW3_9CAUD</name>
<dbReference type="EMBL" id="LR796557">
    <property type="protein sequence ID" value="CAB4151244.1"/>
    <property type="molecule type" value="Genomic_DNA"/>
</dbReference>
<dbReference type="EMBL" id="LR796656">
    <property type="protein sequence ID" value="CAB4157319.1"/>
    <property type="molecule type" value="Genomic_DNA"/>
</dbReference>